<reference evidence="1" key="1">
    <citation type="journal article" date="2021" name="Nat. Commun.">
        <title>Genetic determinants of endophytism in the Arabidopsis root mycobiome.</title>
        <authorList>
            <person name="Mesny F."/>
            <person name="Miyauchi S."/>
            <person name="Thiergart T."/>
            <person name="Pickel B."/>
            <person name="Atanasova L."/>
            <person name="Karlsson M."/>
            <person name="Huettel B."/>
            <person name="Barry K.W."/>
            <person name="Haridas S."/>
            <person name="Chen C."/>
            <person name="Bauer D."/>
            <person name="Andreopoulos W."/>
            <person name="Pangilinan J."/>
            <person name="LaButti K."/>
            <person name="Riley R."/>
            <person name="Lipzen A."/>
            <person name="Clum A."/>
            <person name="Drula E."/>
            <person name="Henrissat B."/>
            <person name="Kohler A."/>
            <person name="Grigoriev I.V."/>
            <person name="Martin F.M."/>
            <person name="Hacquard S."/>
        </authorList>
    </citation>
    <scope>NUCLEOTIDE SEQUENCE</scope>
    <source>
        <strain evidence="1">FSSC 5 MPI-SDFR-AT-0091</strain>
    </source>
</reference>
<evidence type="ECO:0008006" key="3">
    <source>
        <dbReference type="Google" id="ProtNLM"/>
    </source>
</evidence>
<name>A0A9P9JUJ0_FUSSL</name>
<dbReference type="OrthoDB" id="4587016at2759"/>
<organism evidence="1 2">
    <name type="scientific">Fusarium solani</name>
    <name type="common">Filamentous fungus</name>
    <dbReference type="NCBI Taxonomy" id="169388"/>
    <lineage>
        <taxon>Eukaryota</taxon>
        <taxon>Fungi</taxon>
        <taxon>Dikarya</taxon>
        <taxon>Ascomycota</taxon>
        <taxon>Pezizomycotina</taxon>
        <taxon>Sordariomycetes</taxon>
        <taxon>Hypocreomycetidae</taxon>
        <taxon>Hypocreales</taxon>
        <taxon>Nectriaceae</taxon>
        <taxon>Fusarium</taxon>
        <taxon>Fusarium solani species complex</taxon>
    </lineage>
</organism>
<dbReference type="PANTHER" id="PTHR24148:SF64">
    <property type="entry name" value="HETEROKARYON INCOMPATIBILITY DOMAIN-CONTAINING PROTEIN"/>
    <property type="match status" value="1"/>
</dbReference>
<proteinExistence type="predicted"/>
<protein>
    <recommendedName>
        <fullName evidence="3">Heterokaryon incompatibility domain-containing protein</fullName>
    </recommendedName>
</protein>
<keyword evidence="2" id="KW-1185">Reference proteome</keyword>
<sequence length="405" mass="46663">MAFAATLDVDKYLDEFIRYLHAGVPDDIVVYGQKTYLLGQQLERGEEKQRAVSIVSFLNRPWFSRIWVQQDGSLNRNTQVVCGTDTIDWHGIFAFGWILQPPRTTLWPDYMPHTFEQSMNNLMAIANIQIYKVKAFLQFYNLNGYSNRARRFITLILYTQRFAATDPRDKIFALSGLHLEVLYTNVTLRNLEKGWLNTMSIAGKARQPKTWTISVPTVHTYMNGDPAVEAYKVTIITATDHHQGLDDIKYTVDNWDSWLSWLDQDDSDLCQGTPVLNRAVQNSGIFRDFRFAVTKHGYFCLVPSITQVKDRVAVLMGYMATIALRPWQANEYFELLGDAYVHGMMINEAPCMVLELDCKAVLTDEQRERILRDSKRNNGEAWRTLGIGDYTPILDTLGKRRINFV</sequence>
<accession>A0A9P9JUJ0</accession>
<comment type="caution">
    <text evidence="1">The sequence shown here is derived from an EMBL/GenBank/DDBJ whole genome shotgun (WGS) entry which is preliminary data.</text>
</comment>
<dbReference type="AlphaFoldDB" id="A0A9P9JUJ0"/>
<dbReference type="Proteomes" id="UP000736672">
    <property type="component" value="Unassembled WGS sequence"/>
</dbReference>
<dbReference type="PANTHER" id="PTHR24148">
    <property type="entry name" value="ANKYRIN REPEAT DOMAIN-CONTAINING PROTEIN 39 HOMOLOG-RELATED"/>
    <property type="match status" value="1"/>
</dbReference>
<dbReference type="InterPro" id="IPR052895">
    <property type="entry name" value="HetReg/Transcr_Mod"/>
</dbReference>
<dbReference type="EMBL" id="JAGTJS010000028">
    <property type="protein sequence ID" value="KAH7232725.1"/>
    <property type="molecule type" value="Genomic_DNA"/>
</dbReference>
<evidence type="ECO:0000313" key="2">
    <source>
        <dbReference type="Proteomes" id="UP000736672"/>
    </source>
</evidence>
<gene>
    <name evidence="1" type="ORF">B0J15DRAFT_555233</name>
</gene>
<evidence type="ECO:0000313" key="1">
    <source>
        <dbReference type="EMBL" id="KAH7232725.1"/>
    </source>
</evidence>
<dbReference type="Pfam" id="PF26639">
    <property type="entry name" value="Het-6_barrel"/>
    <property type="match status" value="1"/>
</dbReference>